<dbReference type="InterPro" id="IPR009214">
    <property type="entry name" value="DUF1129"/>
</dbReference>
<reference evidence="3 4" key="1">
    <citation type="journal article" date="2015" name="Genome Announc.">
        <title>Expanding the biotechnology potential of lactobacilli through comparative genomics of 213 strains and associated genera.</title>
        <authorList>
            <person name="Sun Z."/>
            <person name="Harris H.M."/>
            <person name="McCann A."/>
            <person name="Guo C."/>
            <person name="Argimon S."/>
            <person name="Zhang W."/>
            <person name="Yang X."/>
            <person name="Jeffery I.B."/>
            <person name="Cooney J.C."/>
            <person name="Kagawa T.F."/>
            <person name="Liu W."/>
            <person name="Song Y."/>
            <person name="Salvetti E."/>
            <person name="Wrobel A."/>
            <person name="Rasinkangas P."/>
            <person name="Parkhill J."/>
            <person name="Rea M.C."/>
            <person name="O'Sullivan O."/>
            <person name="Ritari J."/>
            <person name="Douillard F.P."/>
            <person name="Paul Ross R."/>
            <person name="Yang R."/>
            <person name="Briner A.E."/>
            <person name="Felis G.E."/>
            <person name="de Vos W.M."/>
            <person name="Barrangou R."/>
            <person name="Klaenhammer T.R."/>
            <person name="Caufield P.W."/>
            <person name="Cui Y."/>
            <person name="Zhang H."/>
            <person name="O'Toole P.W."/>
        </authorList>
    </citation>
    <scope>NUCLEOTIDE SEQUENCE [LARGE SCALE GENOMIC DNA]</scope>
    <source>
        <strain evidence="3 4">DSM 21376</strain>
    </source>
</reference>
<organism evidence="3 4">
    <name type="scientific">Liquorilactobacillus sucicola DSM 21376 = JCM 15457</name>
    <dbReference type="NCBI Taxonomy" id="1423806"/>
    <lineage>
        <taxon>Bacteria</taxon>
        <taxon>Bacillati</taxon>
        <taxon>Bacillota</taxon>
        <taxon>Bacilli</taxon>
        <taxon>Lactobacillales</taxon>
        <taxon>Lactobacillaceae</taxon>
        <taxon>Liquorilactobacillus</taxon>
    </lineage>
</organism>
<evidence type="ECO:0000313" key="3">
    <source>
        <dbReference type="EMBL" id="KRN06920.1"/>
    </source>
</evidence>
<name>A0A023CX53_9LACO</name>
<dbReference type="RefSeq" id="WP_034988449.1">
    <property type="nucleotide sequence ID" value="NZ_AYZF01000008.1"/>
</dbReference>
<dbReference type="STRING" id="1423806.FD15_GL000483"/>
<feature type="transmembrane region" description="Helical" evidence="2">
    <location>
        <begin position="116"/>
        <end position="135"/>
    </location>
</feature>
<dbReference type="PATRIC" id="fig|1423806.3.peg.491"/>
<evidence type="ECO:0000313" key="4">
    <source>
        <dbReference type="Proteomes" id="UP000050961"/>
    </source>
</evidence>
<dbReference type="OrthoDB" id="2143285at2"/>
<comment type="caution">
    <text evidence="3">The sequence shown here is derived from an EMBL/GenBank/DDBJ whole genome shotgun (WGS) entry which is preliminary data.</text>
</comment>
<dbReference type="AlphaFoldDB" id="A0A023CX53"/>
<accession>A0A023CX53</accession>
<feature type="transmembrane region" description="Helical" evidence="2">
    <location>
        <begin position="216"/>
        <end position="233"/>
    </location>
</feature>
<dbReference type="PIRSF" id="PIRSF033111">
    <property type="entry name" value="UCP033111"/>
    <property type="match status" value="1"/>
</dbReference>
<feature type="transmembrane region" description="Helical" evidence="2">
    <location>
        <begin position="147"/>
        <end position="166"/>
    </location>
</feature>
<keyword evidence="2" id="KW-0812">Transmembrane</keyword>
<evidence type="ECO:0008006" key="5">
    <source>
        <dbReference type="Google" id="ProtNLM"/>
    </source>
</evidence>
<dbReference type="eggNOG" id="COG4858">
    <property type="taxonomic scope" value="Bacteria"/>
</dbReference>
<dbReference type="Proteomes" id="UP000050961">
    <property type="component" value="Unassembled WGS sequence"/>
</dbReference>
<dbReference type="EMBL" id="AYZF01000008">
    <property type="protein sequence ID" value="KRN06920.1"/>
    <property type="molecule type" value="Genomic_DNA"/>
</dbReference>
<protein>
    <recommendedName>
        <fullName evidence="5">Integral membrane protein</fullName>
    </recommendedName>
</protein>
<evidence type="ECO:0000256" key="2">
    <source>
        <dbReference type="SAM" id="Phobius"/>
    </source>
</evidence>
<dbReference type="Pfam" id="PF06570">
    <property type="entry name" value="DUF1129"/>
    <property type="match status" value="1"/>
</dbReference>
<keyword evidence="2" id="KW-1133">Transmembrane helix</keyword>
<feature type="transmembrane region" description="Helical" evidence="2">
    <location>
        <begin position="186"/>
        <end position="210"/>
    </location>
</feature>
<proteinExistence type="predicted"/>
<feature type="region of interest" description="Disordered" evidence="1">
    <location>
        <begin position="1"/>
        <end position="27"/>
    </location>
</feature>
<evidence type="ECO:0000256" key="1">
    <source>
        <dbReference type="SAM" id="MobiDB-lite"/>
    </source>
</evidence>
<keyword evidence="2" id="KW-0472">Membrane</keyword>
<keyword evidence="4" id="KW-1185">Reference proteome</keyword>
<sequence length="244" mass="27501">MTEENKQNNKQRNQEVAKKQAEKLQAKKNEVIPASTLEGLTKRNEDYMFRLNRALEEKSIPAEKRKQVVDEMTAELRDKQRQGITANKLYGTVSERVEAIIAGPEKKAKEPSYWSLALDNGLIMFMMFCIMYAALGTFSKKQAEVNGGILTLIVTSVIAGLGMAYFYKVAGNRRDRKKRIPLWKTLLLSAALVVIWITAYTLVMAVPGVLNRTFEPIVYAVLAVIAFGARYILKKKYGLIGSIF</sequence>
<gene>
    <name evidence="3" type="ORF">FD15_GL000483</name>
</gene>